<dbReference type="HOGENOM" id="CLU_040933_0_0_12"/>
<feature type="binding site" evidence="7">
    <location>
        <position position="75"/>
    </location>
    <ligand>
        <name>substrate</name>
    </ligand>
</feature>
<gene>
    <name evidence="7" type="primary">hemE</name>
    <name evidence="12" type="ordered locus">Turpa_4130</name>
</gene>
<keyword evidence="5 7" id="KW-0456">Lyase</keyword>
<dbReference type="GO" id="GO:0005829">
    <property type="term" value="C:cytosol"/>
    <property type="evidence" value="ECO:0007669"/>
    <property type="project" value="TreeGrafter"/>
</dbReference>
<dbReference type="NCBIfam" id="TIGR01464">
    <property type="entry name" value="hemE"/>
    <property type="match status" value="1"/>
</dbReference>
<feature type="domain" description="Uroporphyrinogen decarboxylase (URO-D)" evidence="10">
    <location>
        <begin position="21"/>
        <end position="30"/>
    </location>
</feature>
<dbReference type="PROSITE" id="PS00907">
    <property type="entry name" value="UROD_2"/>
    <property type="match status" value="1"/>
</dbReference>
<protein>
    <recommendedName>
        <fullName evidence="3 7">Uroporphyrinogen decarboxylase</fullName>
        <shortName evidence="7">UPD</shortName>
        <shortName evidence="7">URO-D</shortName>
        <ecNumber evidence="3 7">4.1.1.37</ecNumber>
    </recommendedName>
</protein>
<organism evidence="12 13">
    <name type="scientific">Turneriella parva (strain ATCC BAA-1111 / DSM 21527 / NCTC 11395 / H)</name>
    <name type="common">Leptospira parva</name>
    <dbReference type="NCBI Taxonomy" id="869212"/>
    <lineage>
        <taxon>Bacteria</taxon>
        <taxon>Pseudomonadati</taxon>
        <taxon>Spirochaetota</taxon>
        <taxon>Spirochaetia</taxon>
        <taxon>Leptospirales</taxon>
        <taxon>Leptospiraceae</taxon>
        <taxon>Turneriella</taxon>
    </lineage>
</organism>
<evidence type="ECO:0000259" key="10">
    <source>
        <dbReference type="PROSITE" id="PS00906"/>
    </source>
</evidence>
<evidence type="ECO:0000313" key="12">
    <source>
        <dbReference type="EMBL" id="AFM14763.1"/>
    </source>
</evidence>
<comment type="subunit">
    <text evidence="7">Homodimer.</text>
</comment>
<dbReference type="Gene3D" id="3.20.20.210">
    <property type="match status" value="1"/>
</dbReference>
<feature type="domain" description="Uroporphyrinogen decarboxylase (URO-D)" evidence="11">
    <location>
        <begin position="142"/>
        <end position="158"/>
    </location>
</feature>
<comment type="subcellular location">
    <subcellularLocation>
        <location evidence="7">Cytoplasm</location>
    </subcellularLocation>
</comment>
<keyword evidence="7" id="KW-0963">Cytoplasm</keyword>
<dbReference type="UniPathway" id="UPA00251">
    <property type="reaction ID" value="UER00321"/>
</dbReference>
<evidence type="ECO:0000256" key="1">
    <source>
        <dbReference type="ARBA" id="ARBA00004804"/>
    </source>
</evidence>
<keyword evidence="13" id="KW-1185">Reference proteome</keyword>
<evidence type="ECO:0000256" key="2">
    <source>
        <dbReference type="ARBA" id="ARBA00009935"/>
    </source>
</evidence>
<comment type="caution">
    <text evidence="7">Lacks conserved residue(s) required for the propagation of feature annotation.</text>
</comment>
<comment type="pathway">
    <text evidence="1 7 8">Porphyrin-containing compound metabolism; protoporphyrin-IX biosynthesis; coproporphyrinogen-III from 5-aminolevulinate: step 4/4.</text>
</comment>
<dbReference type="EC" id="4.1.1.37" evidence="3 7"/>
<evidence type="ECO:0000259" key="11">
    <source>
        <dbReference type="PROSITE" id="PS00907"/>
    </source>
</evidence>
<dbReference type="Pfam" id="PF01208">
    <property type="entry name" value="URO-D"/>
    <property type="match status" value="1"/>
</dbReference>
<feature type="binding site" evidence="7">
    <location>
        <begin position="26"/>
        <end position="30"/>
    </location>
    <ligand>
        <name>substrate</name>
    </ligand>
</feature>
<dbReference type="OrthoDB" id="9806656at2"/>
<dbReference type="KEGG" id="tpx:Turpa_4130"/>
<dbReference type="GO" id="GO:0006782">
    <property type="term" value="P:protoporphyrinogen IX biosynthetic process"/>
    <property type="evidence" value="ECO:0007669"/>
    <property type="project" value="UniProtKB-UniRule"/>
</dbReference>
<dbReference type="PATRIC" id="fig|869212.3.peg.4172"/>
<dbReference type="HAMAP" id="MF_00218">
    <property type="entry name" value="URO_D"/>
    <property type="match status" value="1"/>
</dbReference>
<dbReference type="InterPro" id="IPR038071">
    <property type="entry name" value="UROD/MetE-like_sf"/>
</dbReference>
<dbReference type="Proteomes" id="UP000006048">
    <property type="component" value="Chromosome"/>
</dbReference>
<dbReference type="SUPFAM" id="SSF51726">
    <property type="entry name" value="UROD/MetE-like"/>
    <property type="match status" value="1"/>
</dbReference>
<comment type="similarity">
    <text evidence="2 7 9">Belongs to the uroporphyrinogen decarboxylase family.</text>
</comment>
<evidence type="ECO:0000256" key="8">
    <source>
        <dbReference type="RuleBase" id="RU000554"/>
    </source>
</evidence>
<comment type="function">
    <text evidence="7">Catalyzes the decarboxylation of four acetate groups of uroporphyrinogen-III to yield coproporphyrinogen-III.</text>
</comment>
<feature type="binding site" evidence="7">
    <location>
        <position position="154"/>
    </location>
    <ligand>
        <name>substrate</name>
    </ligand>
</feature>
<reference evidence="12 13" key="1">
    <citation type="submission" date="2012-06" db="EMBL/GenBank/DDBJ databases">
        <title>The complete chromosome of genome of Turneriella parva DSM 21527.</title>
        <authorList>
            <consortium name="US DOE Joint Genome Institute (JGI-PGF)"/>
            <person name="Lucas S."/>
            <person name="Han J."/>
            <person name="Lapidus A."/>
            <person name="Bruce D."/>
            <person name="Goodwin L."/>
            <person name="Pitluck S."/>
            <person name="Peters L."/>
            <person name="Kyrpides N."/>
            <person name="Mavromatis K."/>
            <person name="Ivanova N."/>
            <person name="Mikhailova N."/>
            <person name="Chertkov O."/>
            <person name="Detter J.C."/>
            <person name="Tapia R."/>
            <person name="Han C."/>
            <person name="Land M."/>
            <person name="Hauser L."/>
            <person name="Markowitz V."/>
            <person name="Cheng J.-F."/>
            <person name="Hugenholtz P."/>
            <person name="Woyke T."/>
            <person name="Wu D."/>
            <person name="Gronow S."/>
            <person name="Wellnitz S."/>
            <person name="Brambilla E."/>
            <person name="Klenk H.-P."/>
            <person name="Eisen J.A."/>
        </authorList>
    </citation>
    <scope>NUCLEOTIDE SEQUENCE [LARGE SCALE GENOMIC DNA]</scope>
    <source>
        <strain evidence="13">ATCC BAA-1111 / DSM 21527 / NCTC 11395 / H</strain>
    </source>
</reference>
<evidence type="ECO:0000256" key="9">
    <source>
        <dbReference type="RuleBase" id="RU004169"/>
    </source>
</evidence>
<dbReference type="InterPro" id="IPR000257">
    <property type="entry name" value="Uroporphyrinogen_deCOase"/>
</dbReference>
<dbReference type="CDD" id="cd00717">
    <property type="entry name" value="URO-D"/>
    <property type="match status" value="1"/>
</dbReference>
<evidence type="ECO:0000256" key="5">
    <source>
        <dbReference type="ARBA" id="ARBA00023239"/>
    </source>
</evidence>
<dbReference type="AlphaFoldDB" id="I4BBV6"/>
<feature type="binding site" evidence="7">
    <location>
        <position position="209"/>
    </location>
    <ligand>
        <name>substrate</name>
    </ligand>
</feature>
<proteinExistence type="inferred from homology"/>
<dbReference type="PANTHER" id="PTHR21091">
    <property type="entry name" value="METHYLTETRAHYDROFOLATE:HOMOCYSTEINE METHYLTRANSFERASE RELATED"/>
    <property type="match status" value="1"/>
</dbReference>
<feature type="site" description="Transition state stabilizer" evidence="7">
    <location>
        <position position="75"/>
    </location>
</feature>
<name>I4BBV6_TURPD</name>
<comment type="catalytic activity">
    <reaction evidence="7 8">
        <text>uroporphyrinogen III + 4 H(+) = coproporphyrinogen III + 4 CO2</text>
        <dbReference type="Rhea" id="RHEA:19865"/>
        <dbReference type="ChEBI" id="CHEBI:15378"/>
        <dbReference type="ChEBI" id="CHEBI:16526"/>
        <dbReference type="ChEBI" id="CHEBI:57308"/>
        <dbReference type="ChEBI" id="CHEBI:57309"/>
        <dbReference type="EC" id="4.1.1.37"/>
    </reaction>
</comment>
<keyword evidence="6 7" id="KW-0627">Porphyrin biosynthesis</keyword>
<evidence type="ECO:0000256" key="6">
    <source>
        <dbReference type="ARBA" id="ARBA00023244"/>
    </source>
</evidence>
<dbReference type="PROSITE" id="PS00906">
    <property type="entry name" value="UROD_1"/>
    <property type="match status" value="1"/>
</dbReference>
<evidence type="ECO:0000313" key="13">
    <source>
        <dbReference type="Proteomes" id="UP000006048"/>
    </source>
</evidence>
<evidence type="ECO:0000256" key="7">
    <source>
        <dbReference type="HAMAP-Rule" id="MF_00218"/>
    </source>
</evidence>
<keyword evidence="4 7" id="KW-0210">Decarboxylase</keyword>
<dbReference type="RefSeq" id="WP_014805238.1">
    <property type="nucleotide sequence ID" value="NC_018020.1"/>
</dbReference>
<dbReference type="GO" id="GO:0004853">
    <property type="term" value="F:uroporphyrinogen decarboxylase activity"/>
    <property type="evidence" value="ECO:0007669"/>
    <property type="project" value="UniProtKB-UniRule"/>
</dbReference>
<feature type="binding site" evidence="7">
    <location>
        <position position="320"/>
    </location>
    <ligand>
        <name>substrate</name>
    </ligand>
</feature>
<evidence type="ECO:0000256" key="3">
    <source>
        <dbReference type="ARBA" id="ARBA00012288"/>
    </source>
</evidence>
<dbReference type="EMBL" id="CP002959">
    <property type="protein sequence ID" value="AFM14763.1"/>
    <property type="molecule type" value="Genomic_DNA"/>
</dbReference>
<dbReference type="STRING" id="869212.Turpa_4130"/>
<evidence type="ECO:0000256" key="4">
    <source>
        <dbReference type="ARBA" id="ARBA00022793"/>
    </source>
</evidence>
<accession>I4BBV6</accession>
<sequence length="343" mass="38311">MEKHSNRFDAALRGEKTDRTPIWFMRQAGRYLPEYREVRKKLSFDEMLADADVATEITLQPIRRFDLDAAVIFADIMTILNGLEIPFNFASGGPALEFHSSDEPDRSKLDAKRLLANRNKFEPFLKAIRQVRSALPQEKSVIGFAASPFTLLSYLLEGTTSKTHNKTRAYMLTHAAEFHSMMSAVADCTIEYLKLQVDSGASAVQLFESWGDVLSPETYEMKILPHVERIVNAISPHAPVILYDKGASLHIDVLRPFARRTNAMLSVDWRINIASLSDIRVQGNLDPAALEGSAESVRLETSRILHARSGIAGHVFNLGHGITPQANLACVEAMVETVQNFRT</sequence>
<dbReference type="PANTHER" id="PTHR21091:SF169">
    <property type="entry name" value="UROPORPHYRINOGEN DECARBOXYLASE"/>
    <property type="match status" value="1"/>
</dbReference>
<dbReference type="InterPro" id="IPR006361">
    <property type="entry name" value="Uroporphyrinogen_deCO2ase_HemE"/>
</dbReference>